<dbReference type="PROSITE" id="PS50112">
    <property type="entry name" value="PAS"/>
    <property type="match status" value="1"/>
</dbReference>
<dbReference type="Gene3D" id="3.30.450.20">
    <property type="entry name" value="PAS domain"/>
    <property type="match status" value="1"/>
</dbReference>
<gene>
    <name evidence="6" type="ORF">MNEG_10388</name>
</gene>
<feature type="domain" description="PAS" evidence="5">
    <location>
        <begin position="1"/>
        <end position="27"/>
    </location>
</feature>
<dbReference type="SUPFAM" id="SSF55785">
    <property type="entry name" value="PYP-like sensor domain (PAS domain)"/>
    <property type="match status" value="1"/>
</dbReference>
<accession>A0A0D2MSU4</accession>
<dbReference type="KEGG" id="mng:MNEG_10388"/>
<evidence type="ECO:0000259" key="5">
    <source>
        <dbReference type="PROSITE" id="PS50112"/>
    </source>
</evidence>
<evidence type="ECO:0000256" key="3">
    <source>
        <dbReference type="SAM" id="MobiDB-lite"/>
    </source>
</evidence>
<feature type="region of interest" description="Disordered" evidence="3">
    <location>
        <begin position="382"/>
        <end position="451"/>
    </location>
</feature>
<keyword evidence="1" id="KW-0600">Photoreceptor protein</keyword>
<dbReference type="InterPro" id="IPR052994">
    <property type="entry name" value="Tiny_macrocysts_regulators"/>
</dbReference>
<evidence type="ECO:0000256" key="4">
    <source>
        <dbReference type="SAM" id="Phobius"/>
    </source>
</evidence>
<sequence>MVIDKKGRIQYATSALARMLGYPTAQLSMLELSAIVPPPYGQLHPGYMKDLSKPPPPSSCRAGGVVRLMRANGATMPATLKISISQEGESTGHHVVLPSSEAASFDRVRLELTVTQAGLVEAASAGATKAVFGFSPQALVGKQLSAVINAFDEWGQKFGDDGAGLLVALGVRAAEGGAAADAAWRTSAMALALQQRRRIQPALMQVKLHEPGSATAGDGLASAEGVAAAAAAAGIEAPRPQDARLRVVLWRADAVAGVVEVSGGPAGLAVTRADDAAGLIFGACPKALLKRSAASLLGLPKTAKPADLLTGSDHNSKRGALKAGTGSAPKVGPRKRLTGRHADGAPLLLEIQAAAKHAQGTRRLAVLIKATDPLRIAQWAEADARTELGPPSETSFGGNSSRGPSGPGAPQGPAGASWAGGGLLDIESEASQSEAGQGDGGGDGGGDDDLATDARRSKILRKLRRLLTGTTAQSASIRFRTHTWAVILLALTVHVVGFAVISTQIQSRYA</sequence>
<reference evidence="6 7" key="1">
    <citation type="journal article" date="2013" name="BMC Genomics">
        <title>Reconstruction of the lipid metabolism for the microalga Monoraphidium neglectum from its genome sequence reveals characteristics suitable for biofuel production.</title>
        <authorList>
            <person name="Bogen C."/>
            <person name="Al-Dilaimi A."/>
            <person name="Albersmeier A."/>
            <person name="Wichmann J."/>
            <person name="Grundmann M."/>
            <person name="Rupp O."/>
            <person name="Lauersen K.J."/>
            <person name="Blifernez-Klassen O."/>
            <person name="Kalinowski J."/>
            <person name="Goesmann A."/>
            <person name="Mussgnug J.H."/>
            <person name="Kruse O."/>
        </authorList>
    </citation>
    <scope>NUCLEOTIDE SEQUENCE [LARGE SCALE GENOMIC DNA]</scope>
    <source>
        <strain evidence="6 7">SAG 48.87</strain>
    </source>
</reference>
<keyword evidence="1" id="KW-0157">Chromophore</keyword>
<dbReference type="RefSeq" id="XP_013896595.1">
    <property type="nucleotide sequence ID" value="XM_014041141.1"/>
</dbReference>
<organism evidence="6 7">
    <name type="scientific">Monoraphidium neglectum</name>
    <dbReference type="NCBI Taxonomy" id="145388"/>
    <lineage>
        <taxon>Eukaryota</taxon>
        <taxon>Viridiplantae</taxon>
        <taxon>Chlorophyta</taxon>
        <taxon>core chlorophytes</taxon>
        <taxon>Chlorophyceae</taxon>
        <taxon>CS clade</taxon>
        <taxon>Sphaeropleales</taxon>
        <taxon>Selenastraceae</taxon>
        <taxon>Monoraphidium</taxon>
    </lineage>
</organism>
<dbReference type="InterPro" id="IPR000014">
    <property type="entry name" value="PAS"/>
</dbReference>
<dbReference type="PANTHER" id="PTHR31600:SF2">
    <property type="entry name" value="GAMETE ENRICHED GENE 10 PROTEIN-RELATED"/>
    <property type="match status" value="1"/>
</dbReference>
<dbReference type="GeneID" id="25727545"/>
<dbReference type="EMBL" id="KK102512">
    <property type="protein sequence ID" value="KIY97575.1"/>
    <property type="molecule type" value="Genomic_DNA"/>
</dbReference>
<dbReference type="OrthoDB" id="542352at2759"/>
<dbReference type="InterPro" id="IPR035965">
    <property type="entry name" value="PAS-like_dom_sf"/>
</dbReference>
<evidence type="ECO:0000256" key="1">
    <source>
        <dbReference type="ARBA" id="ARBA00022543"/>
    </source>
</evidence>
<evidence type="ECO:0000256" key="2">
    <source>
        <dbReference type="ARBA" id="ARBA00022606"/>
    </source>
</evidence>
<protein>
    <recommendedName>
        <fullName evidence="5">PAS domain-containing protein</fullName>
    </recommendedName>
</protein>
<dbReference type="PANTHER" id="PTHR31600">
    <property type="entry name" value="TINY MACROCYSTS PROTEIN B-RELATED"/>
    <property type="match status" value="1"/>
</dbReference>
<evidence type="ECO:0000313" key="6">
    <source>
        <dbReference type="EMBL" id="KIY97575.1"/>
    </source>
</evidence>
<keyword evidence="4" id="KW-1133">Transmembrane helix</keyword>
<feature type="region of interest" description="Disordered" evidence="3">
    <location>
        <begin position="307"/>
        <end position="339"/>
    </location>
</feature>
<keyword evidence="1" id="KW-0675">Receptor</keyword>
<feature type="transmembrane region" description="Helical" evidence="4">
    <location>
        <begin position="483"/>
        <end position="501"/>
    </location>
</feature>
<proteinExistence type="predicted"/>
<keyword evidence="7" id="KW-1185">Reference proteome</keyword>
<name>A0A0D2MSU4_9CHLO</name>
<keyword evidence="2" id="KW-0716">Sensory transduction</keyword>
<dbReference type="AlphaFoldDB" id="A0A0D2MSU4"/>
<keyword evidence="4" id="KW-0472">Membrane</keyword>
<evidence type="ECO:0000313" key="7">
    <source>
        <dbReference type="Proteomes" id="UP000054498"/>
    </source>
</evidence>
<dbReference type="GO" id="GO:0009881">
    <property type="term" value="F:photoreceptor activity"/>
    <property type="evidence" value="ECO:0007669"/>
    <property type="project" value="UniProtKB-KW"/>
</dbReference>
<keyword evidence="4" id="KW-0812">Transmembrane</keyword>
<dbReference type="Proteomes" id="UP000054498">
    <property type="component" value="Unassembled WGS sequence"/>
</dbReference>